<protein>
    <submittedName>
        <fullName evidence="5">Unannotated protein</fullName>
    </submittedName>
</protein>
<dbReference type="EMBL" id="CAFBLJ010000014">
    <property type="protein sequence ID" value="CAB4860304.1"/>
    <property type="molecule type" value="Genomic_DNA"/>
</dbReference>
<evidence type="ECO:0000256" key="1">
    <source>
        <dbReference type="SAM" id="Phobius"/>
    </source>
</evidence>
<evidence type="ECO:0000313" key="5">
    <source>
        <dbReference type="EMBL" id="CAB4799072.1"/>
    </source>
</evidence>
<evidence type="ECO:0000313" key="4">
    <source>
        <dbReference type="EMBL" id="CAB4774179.1"/>
    </source>
</evidence>
<dbReference type="GO" id="GO:0008233">
    <property type="term" value="F:peptidase activity"/>
    <property type="evidence" value="ECO:0007669"/>
    <property type="project" value="InterPro"/>
</dbReference>
<evidence type="ECO:0000313" key="7">
    <source>
        <dbReference type="EMBL" id="CAB4890102.1"/>
    </source>
</evidence>
<proteinExistence type="predicted"/>
<keyword evidence="1" id="KW-0472">Membrane</keyword>
<evidence type="ECO:0000259" key="2">
    <source>
        <dbReference type="Pfam" id="PF13539"/>
    </source>
</evidence>
<dbReference type="AlphaFoldDB" id="A0A6J6XQD3"/>
<keyword evidence="1" id="KW-1133">Transmembrane helix</keyword>
<feature type="domain" description="Peptidase M15C" evidence="2">
    <location>
        <begin position="230"/>
        <end position="293"/>
    </location>
</feature>
<dbReference type="InterPro" id="IPR039561">
    <property type="entry name" value="Peptidase_M15C"/>
</dbReference>
<keyword evidence="1" id="KW-0812">Transmembrane</keyword>
<dbReference type="Pfam" id="PF13539">
    <property type="entry name" value="Peptidase_M15_4"/>
    <property type="match status" value="1"/>
</dbReference>
<reference evidence="5" key="1">
    <citation type="submission" date="2020-05" db="EMBL/GenBank/DDBJ databases">
        <authorList>
            <person name="Chiriac C."/>
            <person name="Salcher M."/>
            <person name="Ghai R."/>
            <person name="Kavagutti S V."/>
        </authorList>
    </citation>
    <scope>NUCLEOTIDE SEQUENCE</scope>
</reference>
<dbReference type="EMBL" id="CAFBMF010000009">
    <property type="protein sequence ID" value="CAB4890102.1"/>
    <property type="molecule type" value="Genomic_DNA"/>
</dbReference>
<dbReference type="InterPro" id="IPR009045">
    <property type="entry name" value="Zn_M74/Hedgehog-like"/>
</dbReference>
<dbReference type="EMBL" id="CAEZYH010000012">
    <property type="protein sequence ID" value="CAB4712789.1"/>
    <property type="molecule type" value="Genomic_DNA"/>
</dbReference>
<dbReference type="EMBL" id="CAEZZP010000057">
    <property type="protein sequence ID" value="CAB4774179.1"/>
    <property type="molecule type" value="Genomic_DNA"/>
</dbReference>
<dbReference type="EMBL" id="CAFBPS010000019">
    <property type="protein sequence ID" value="CAB5023973.1"/>
    <property type="molecule type" value="Genomic_DNA"/>
</dbReference>
<feature type="transmembrane region" description="Helical" evidence="1">
    <location>
        <begin position="49"/>
        <end position="71"/>
    </location>
</feature>
<dbReference type="Gene3D" id="3.30.1380.10">
    <property type="match status" value="1"/>
</dbReference>
<dbReference type="SUPFAM" id="SSF55166">
    <property type="entry name" value="Hedgehog/DD-peptidase"/>
    <property type="match status" value="1"/>
</dbReference>
<sequence length="722" mass="75657">MCVCPACGVFGTRNSRLWNEAPIPLFVMSQQFFQNPHEMQEHLPRKFRFAPFVLLIALVSYAVIVIAMVTAPNTANAMGSVPSVKTAIDTSNSTPWIAPVMPVKCTDVQIAAGDVALCVIAKYTDATKTGWGVPPFPIAADGTLNPGWKSNGWAYSGSPALKDWEAALWKNANKVGTIRAGALQAPPAALALFEGFLGEIQTNGYRITDAIGYNYRCTSNTRKDCVGLTSTSLSNHAWGLAIDINVGANPEVRYVPTADSPTTACSVAMATNLPQWVVQTAEKWGLLWGGYGWSGGCVTSTTVKSSVIRDPMHFEFRGTVEEAVKIASVNGVSVKRYCSNVVEAGATVRKCTWQDRPQAGWRTSVPLLGPAGATSALVNITLTGASEAGYVTAESCDGNVMGERSWSNGNVAVGTTVANLAVVPLDAFGRFCLYNSTAMHMIVDAQGFFMPSRLAGSGAAMFTPLSPTRVLDTRNSGGKVVALSENGVVVAHAPAGSVAMLSNITVTGTVGAGYLTADSCENLQPGEQTRSNINFGNDDTVANLAVVPMGLVGDKPGFCTLANAGLNQIIDVQGVFAPSPVGQWGYTPAAPSRLIDTRQCTNNCADVFKAGAMIKMTAPVGASAVLINLTLTDAKAAGYATADKCSTLVPGPQAQSNANVTVGRSVANLAVVPVDADGTFCIYTSSATRVIVDVQGTFSPSGDLRFIPVSSVRRFDSRGTAN</sequence>
<name>A0A6J6XQD3_9ZZZZ</name>
<evidence type="ECO:0000313" key="8">
    <source>
        <dbReference type="EMBL" id="CAB5023973.1"/>
    </source>
</evidence>
<gene>
    <name evidence="3" type="ORF">UFOPK2658_00509</name>
    <name evidence="4" type="ORF">UFOPK2880_00998</name>
    <name evidence="5" type="ORF">UFOPK3004_00560</name>
    <name evidence="6" type="ORF">UFOPK3304_00413</name>
    <name evidence="7" type="ORF">UFOPK3494_00281</name>
    <name evidence="8" type="ORF">UFOPK4134_00443</name>
</gene>
<accession>A0A6J6XQD3</accession>
<evidence type="ECO:0000313" key="6">
    <source>
        <dbReference type="EMBL" id="CAB4860304.1"/>
    </source>
</evidence>
<dbReference type="EMBL" id="CAFAAL010000033">
    <property type="protein sequence ID" value="CAB4799072.1"/>
    <property type="molecule type" value="Genomic_DNA"/>
</dbReference>
<organism evidence="5">
    <name type="scientific">freshwater metagenome</name>
    <dbReference type="NCBI Taxonomy" id="449393"/>
    <lineage>
        <taxon>unclassified sequences</taxon>
        <taxon>metagenomes</taxon>
        <taxon>ecological metagenomes</taxon>
    </lineage>
</organism>
<evidence type="ECO:0000313" key="3">
    <source>
        <dbReference type="EMBL" id="CAB4712789.1"/>
    </source>
</evidence>